<comment type="caution">
    <text evidence="1">The sequence shown here is derived from an EMBL/GenBank/DDBJ whole genome shotgun (WGS) entry which is preliminary data.</text>
</comment>
<proteinExistence type="predicted"/>
<accession>A0ABS5HD81</accession>
<reference evidence="1 2" key="1">
    <citation type="submission" date="2021-04" db="EMBL/GenBank/DDBJ databases">
        <authorList>
            <person name="Sun C."/>
        </authorList>
    </citation>
    <scope>NUCLEOTIDE SEQUENCE [LARGE SCALE GENOMIC DNA]</scope>
    <source>
        <strain evidence="1 2">A79</strain>
    </source>
</reference>
<evidence type="ECO:0000313" key="2">
    <source>
        <dbReference type="Proteomes" id="UP000679722"/>
    </source>
</evidence>
<dbReference type="EMBL" id="JAGSSV010000016">
    <property type="protein sequence ID" value="MBR7889598.1"/>
    <property type="molecule type" value="Genomic_DNA"/>
</dbReference>
<dbReference type="InterPro" id="IPR029044">
    <property type="entry name" value="Nucleotide-diphossugar_trans"/>
</dbReference>
<dbReference type="SUPFAM" id="SSF53448">
    <property type="entry name" value="Nucleotide-diphospho-sugar transferases"/>
    <property type="match status" value="1"/>
</dbReference>
<evidence type="ECO:0008006" key="3">
    <source>
        <dbReference type="Google" id="ProtNLM"/>
    </source>
</evidence>
<dbReference type="Proteomes" id="UP000679722">
    <property type="component" value="Unassembled WGS sequence"/>
</dbReference>
<protein>
    <recommendedName>
        <fullName evidence="3">Glycosyl transferase family 2</fullName>
    </recommendedName>
</protein>
<dbReference type="RefSeq" id="WP_211536925.1">
    <property type="nucleotide sequence ID" value="NZ_JAGSSV010000016.1"/>
</dbReference>
<organism evidence="1 2">
    <name type="scientific">Marinomonas vulgaris</name>
    <dbReference type="NCBI Taxonomy" id="2823372"/>
    <lineage>
        <taxon>Bacteria</taxon>
        <taxon>Pseudomonadati</taxon>
        <taxon>Pseudomonadota</taxon>
        <taxon>Gammaproteobacteria</taxon>
        <taxon>Oceanospirillales</taxon>
        <taxon>Oceanospirillaceae</taxon>
        <taxon>Marinomonas</taxon>
    </lineage>
</organism>
<sequence length="301" mass="34385">MISKIIKKLKKNTQQRKKIMRNMRDIQSLIDTSIKVEQLQASALHSTSPLVSNALHLNSQVIVSLTTFSTKIHEVHLAIESIGEQSVQPNRIILWLDENEFSEKNLPEILLKQKNRGLEINFCPNYKSYKKIIPTILLYPDAYIITIDDDFLYAPDTIDILVQEQKKSPQKIIGHRAHRIKILENGKPDIYKKWGYDIQTDEPSHQIMLTGCGGILYPPNSLHKDTVNIELFSKLCPNADDLWLKVMAIRNNTECKKTGYSSGGLALKNNRNIGLAQHNIKNGGNDVQFEKVLEHYDIIFS</sequence>
<name>A0ABS5HD81_9GAMM</name>
<keyword evidence="2" id="KW-1185">Reference proteome</keyword>
<evidence type="ECO:0000313" key="1">
    <source>
        <dbReference type="EMBL" id="MBR7889598.1"/>
    </source>
</evidence>
<reference evidence="2" key="2">
    <citation type="submission" date="2023-07" db="EMBL/GenBank/DDBJ databases">
        <title>Marinomonas vulgaris A79, complete genome.</title>
        <authorList>
            <person name="Ying J.-J."/>
        </authorList>
    </citation>
    <scope>NUCLEOTIDE SEQUENCE [LARGE SCALE GENOMIC DNA]</scope>
    <source>
        <strain evidence="2">A79</strain>
    </source>
</reference>
<gene>
    <name evidence="1" type="ORF">J9B83_11660</name>
</gene>